<reference evidence="1" key="1">
    <citation type="submission" date="2018-02" db="EMBL/GenBank/DDBJ databases">
        <title>Rhizophora mucronata_Transcriptome.</title>
        <authorList>
            <person name="Meera S.P."/>
            <person name="Sreeshan A."/>
            <person name="Augustine A."/>
        </authorList>
    </citation>
    <scope>NUCLEOTIDE SEQUENCE</scope>
    <source>
        <tissue evidence="1">Leaf</tissue>
    </source>
</reference>
<dbReference type="EMBL" id="GGEC01082087">
    <property type="protein sequence ID" value="MBX62571.1"/>
    <property type="molecule type" value="Transcribed_RNA"/>
</dbReference>
<name>A0A2P2Q6I2_RHIMU</name>
<dbReference type="AlphaFoldDB" id="A0A2P2Q6I2"/>
<accession>A0A2P2Q6I2</accession>
<organism evidence="1">
    <name type="scientific">Rhizophora mucronata</name>
    <name type="common">Asiatic mangrove</name>
    <dbReference type="NCBI Taxonomy" id="61149"/>
    <lineage>
        <taxon>Eukaryota</taxon>
        <taxon>Viridiplantae</taxon>
        <taxon>Streptophyta</taxon>
        <taxon>Embryophyta</taxon>
        <taxon>Tracheophyta</taxon>
        <taxon>Spermatophyta</taxon>
        <taxon>Magnoliopsida</taxon>
        <taxon>eudicotyledons</taxon>
        <taxon>Gunneridae</taxon>
        <taxon>Pentapetalae</taxon>
        <taxon>rosids</taxon>
        <taxon>fabids</taxon>
        <taxon>Malpighiales</taxon>
        <taxon>Rhizophoraceae</taxon>
        <taxon>Rhizophora</taxon>
    </lineage>
</organism>
<sequence length="103" mass="11439">MSNPSVTRENVDKDCNDSSKNLLHGQLSLLLSPSPHLSLTHTFGVGTWKKESLHNLLVDTNSMAKAIPKRANTKQDSFIHIILSKTRTVSSIMSTQTHIPFRS</sequence>
<protein>
    <submittedName>
        <fullName evidence="1">Uncharacterized protein</fullName>
    </submittedName>
</protein>
<evidence type="ECO:0000313" key="1">
    <source>
        <dbReference type="EMBL" id="MBX62571.1"/>
    </source>
</evidence>
<proteinExistence type="predicted"/>